<protein>
    <submittedName>
        <fullName evidence="3">Ser thr phosphatase family protein</fullName>
    </submittedName>
</protein>
<dbReference type="InterPro" id="IPR051693">
    <property type="entry name" value="UPF0046_metallophosphoest"/>
</dbReference>
<evidence type="ECO:0000313" key="4">
    <source>
        <dbReference type="Proteomes" id="UP000037460"/>
    </source>
</evidence>
<proteinExistence type="predicted"/>
<evidence type="ECO:0000256" key="1">
    <source>
        <dbReference type="SAM" id="MobiDB-lite"/>
    </source>
</evidence>
<accession>A0A0M0K695</accession>
<keyword evidence="4" id="KW-1185">Reference proteome</keyword>
<dbReference type="PANTHER" id="PTHR12905">
    <property type="entry name" value="METALLOPHOSPHOESTERASE"/>
    <property type="match status" value="1"/>
</dbReference>
<dbReference type="Pfam" id="PF00149">
    <property type="entry name" value="Metallophos"/>
    <property type="match status" value="1"/>
</dbReference>
<dbReference type="GO" id="GO:0016787">
    <property type="term" value="F:hydrolase activity"/>
    <property type="evidence" value="ECO:0007669"/>
    <property type="project" value="InterPro"/>
</dbReference>
<feature type="region of interest" description="Disordered" evidence="1">
    <location>
        <begin position="157"/>
        <end position="198"/>
    </location>
</feature>
<dbReference type="InterPro" id="IPR029052">
    <property type="entry name" value="Metallo-depent_PP-like"/>
</dbReference>
<feature type="domain" description="Calcineurin-like phosphoesterase" evidence="2">
    <location>
        <begin position="209"/>
        <end position="380"/>
    </location>
</feature>
<dbReference type="InterPro" id="IPR004843">
    <property type="entry name" value="Calcineurin-like_PHP"/>
</dbReference>
<dbReference type="EMBL" id="JWZX01001258">
    <property type="protein sequence ID" value="KOO34324.1"/>
    <property type="molecule type" value="Genomic_DNA"/>
</dbReference>
<sequence>MLNGENQRDEHPATAAATSTFAPYSKEAATSAAKVTVLSAAELRASTRAEVAQLVAAPVGMAWREMLRDSADDSARDEGTLEPLELTPTSDERMAVRMLRVSLRDGVRPIEDMSGSAKAERGGGRRERQRKRRHAQVGIRLVASHRVAAAMERDAISDASSAEIDEDDDVPPPSTADAAALSTPVAAHSGSAASRSQAEPLDVAVDVARLLVVSDTHGHEATLTHVGAADVVVHCGDFAPDFAAEGRAGSRSGEGTESREHEDAAARLDEWLSRLEAPTKLVLRGNHDPPVAAFPLSGATYVTSVSQFEAAGLSFTLVPYCKGPLRGKLPPSDVLVSHVPPKRVLDRATGGEEAGDDSLRTAVRRATRKPRLWLFGHIHEGAGAARVRFGTRADPATVLVNAANANPGIARRLIQGPVMIEVEMP</sequence>
<dbReference type="SUPFAM" id="SSF56300">
    <property type="entry name" value="Metallo-dependent phosphatases"/>
    <property type="match status" value="1"/>
</dbReference>
<dbReference type="PANTHER" id="PTHR12905:SF0">
    <property type="entry name" value="CALCINEURIN-LIKE PHOSPHOESTERASE DOMAIN-CONTAINING PROTEIN"/>
    <property type="match status" value="1"/>
</dbReference>
<dbReference type="Proteomes" id="UP000037460">
    <property type="component" value="Unassembled WGS sequence"/>
</dbReference>
<evidence type="ECO:0000259" key="2">
    <source>
        <dbReference type="Pfam" id="PF00149"/>
    </source>
</evidence>
<feature type="region of interest" description="Disordered" evidence="1">
    <location>
        <begin position="113"/>
        <end position="135"/>
    </location>
</feature>
<dbReference type="OrthoDB" id="630188at2759"/>
<name>A0A0M0K695_9EUKA</name>
<comment type="caution">
    <text evidence="3">The sequence shown here is derived from an EMBL/GenBank/DDBJ whole genome shotgun (WGS) entry which is preliminary data.</text>
</comment>
<feature type="compositionally biased region" description="Basic and acidic residues" evidence="1">
    <location>
        <begin position="254"/>
        <end position="264"/>
    </location>
</feature>
<feature type="region of interest" description="Disordered" evidence="1">
    <location>
        <begin position="244"/>
        <end position="264"/>
    </location>
</feature>
<evidence type="ECO:0000313" key="3">
    <source>
        <dbReference type="EMBL" id="KOO34324.1"/>
    </source>
</evidence>
<dbReference type="AlphaFoldDB" id="A0A0M0K695"/>
<dbReference type="Gene3D" id="3.60.21.10">
    <property type="match status" value="2"/>
</dbReference>
<gene>
    <name evidence="3" type="ORF">Ctob_007262</name>
</gene>
<reference evidence="4" key="1">
    <citation type="journal article" date="2015" name="PLoS Genet.">
        <title>Genome Sequence and Transcriptome Analyses of Chrysochromulina tobin: Metabolic Tools for Enhanced Algal Fitness in the Prominent Order Prymnesiales (Haptophyceae).</title>
        <authorList>
            <person name="Hovde B.T."/>
            <person name="Deodato C.R."/>
            <person name="Hunsperger H.M."/>
            <person name="Ryken S.A."/>
            <person name="Yost W."/>
            <person name="Jha R.K."/>
            <person name="Patterson J."/>
            <person name="Monnat R.J. Jr."/>
            <person name="Barlow S.B."/>
            <person name="Starkenburg S.R."/>
            <person name="Cattolico R.A."/>
        </authorList>
    </citation>
    <scope>NUCLEOTIDE SEQUENCE</scope>
    <source>
        <strain evidence="4">CCMP291</strain>
    </source>
</reference>
<organism evidence="3 4">
    <name type="scientific">Chrysochromulina tobinii</name>
    <dbReference type="NCBI Taxonomy" id="1460289"/>
    <lineage>
        <taxon>Eukaryota</taxon>
        <taxon>Haptista</taxon>
        <taxon>Haptophyta</taxon>
        <taxon>Prymnesiophyceae</taxon>
        <taxon>Prymnesiales</taxon>
        <taxon>Chrysochromulinaceae</taxon>
        <taxon>Chrysochromulina</taxon>
    </lineage>
</organism>